<dbReference type="AlphaFoldDB" id="A0A0C3BVG4"/>
<evidence type="ECO:0000313" key="2">
    <source>
        <dbReference type="EMBL" id="KIM35396.1"/>
    </source>
</evidence>
<dbReference type="Proteomes" id="UP000053424">
    <property type="component" value="Unassembled WGS sequence"/>
</dbReference>
<evidence type="ECO:0000259" key="1">
    <source>
        <dbReference type="PROSITE" id="PS50181"/>
    </source>
</evidence>
<feature type="domain" description="F-box" evidence="1">
    <location>
        <begin position="8"/>
        <end position="54"/>
    </location>
</feature>
<keyword evidence="3" id="KW-1185">Reference proteome</keyword>
<organism evidence="2 3">
    <name type="scientific">Hebeloma cylindrosporum</name>
    <dbReference type="NCBI Taxonomy" id="76867"/>
    <lineage>
        <taxon>Eukaryota</taxon>
        <taxon>Fungi</taxon>
        <taxon>Dikarya</taxon>
        <taxon>Basidiomycota</taxon>
        <taxon>Agaricomycotina</taxon>
        <taxon>Agaricomycetes</taxon>
        <taxon>Agaricomycetidae</taxon>
        <taxon>Agaricales</taxon>
        <taxon>Agaricineae</taxon>
        <taxon>Hymenogastraceae</taxon>
        <taxon>Hebeloma</taxon>
    </lineage>
</organism>
<dbReference type="Pfam" id="PF12937">
    <property type="entry name" value="F-box-like"/>
    <property type="match status" value="1"/>
</dbReference>
<dbReference type="STRING" id="686832.A0A0C3BVG4"/>
<protein>
    <recommendedName>
        <fullName evidence="1">F-box domain-containing protein</fullName>
    </recommendedName>
</protein>
<proteinExistence type="predicted"/>
<evidence type="ECO:0000313" key="3">
    <source>
        <dbReference type="Proteomes" id="UP000053424"/>
    </source>
</evidence>
<dbReference type="PROSITE" id="PS50181">
    <property type="entry name" value="FBOX"/>
    <property type="match status" value="1"/>
</dbReference>
<accession>A0A0C3BVG4</accession>
<dbReference type="SUPFAM" id="SSF81383">
    <property type="entry name" value="F-box domain"/>
    <property type="match status" value="1"/>
</dbReference>
<gene>
    <name evidence="2" type="ORF">M413DRAFT_449782</name>
</gene>
<reference evidence="3" key="2">
    <citation type="submission" date="2015-01" db="EMBL/GenBank/DDBJ databases">
        <title>Evolutionary Origins and Diversification of the Mycorrhizal Mutualists.</title>
        <authorList>
            <consortium name="DOE Joint Genome Institute"/>
            <consortium name="Mycorrhizal Genomics Consortium"/>
            <person name="Kohler A."/>
            <person name="Kuo A."/>
            <person name="Nagy L.G."/>
            <person name="Floudas D."/>
            <person name="Copeland A."/>
            <person name="Barry K.W."/>
            <person name="Cichocki N."/>
            <person name="Veneault-Fourrey C."/>
            <person name="LaButti K."/>
            <person name="Lindquist E.A."/>
            <person name="Lipzen A."/>
            <person name="Lundell T."/>
            <person name="Morin E."/>
            <person name="Murat C."/>
            <person name="Riley R."/>
            <person name="Ohm R."/>
            <person name="Sun H."/>
            <person name="Tunlid A."/>
            <person name="Henrissat B."/>
            <person name="Grigoriev I.V."/>
            <person name="Hibbett D.S."/>
            <person name="Martin F."/>
        </authorList>
    </citation>
    <scope>NUCLEOTIDE SEQUENCE [LARGE SCALE GENOMIC DNA]</scope>
    <source>
        <strain evidence="3">h7</strain>
    </source>
</reference>
<dbReference type="InterPro" id="IPR036047">
    <property type="entry name" value="F-box-like_dom_sf"/>
</dbReference>
<dbReference type="HOGENOM" id="CLU_027585_0_0_1"/>
<sequence length="504" mass="56362">MTLILGVKYSLLGLEEDALIQIISFLEPPDILRLAKTCNRFHEITALRIVWANACKFHVINKGFPFPDTALDSLSTQNLVYHATNGWRLAQRWIRGLSTPLRTRYISGMSGTSISDVRFVPGHGRRFILTISKSVWSAMAIWDMGEEGGEDARKVCEWSPRGAIFNGFALNSDSNSEATVAVSLQLNEQMFVKILHLRSHPGCGYDFEEMYSVDTPMKPVTLVRDLLVLSDDISQTAIWNWRIGSYAILQHTNDSPTMLQSNDCIQVLFAYRSVLVIRARSIHLFPFPALVVHNADEPPPPPHPPIAHHSFCWVDGECVTVCPFLDQSTPPHSSPPWHPLSILVRGESDDPWSSDIHNIELYTLHPNPLFLSSEEQHEACVPPYLFPPRLHYQIPCLRGSLSCKKIILGRFGTAMWIQPRDRFVGGLLADIPAHLVPSSNMQETLVVAVFPGSLKPGPSEGHVIVGKKLIGNDSMNSWTSFDYDEVRGRVVLGSNFGRVTVLDL</sequence>
<reference evidence="2 3" key="1">
    <citation type="submission" date="2014-04" db="EMBL/GenBank/DDBJ databases">
        <authorList>
            <consortium name="DOE Joint Genome Institute"/>
            <person name="Kuo A."/>
            <person name="Gay G."/>
            <person name="Dore J."/>
            <person name="Kohler A."/>
            <person name="Nagy L.G."/>
            <person name="Floudas D."/>
            <person name="Copeland A."/>
            <person name="Barry K.W."/>
            <person name="Cichocki N."/>
            <person name="Veneault-Fourrey C."/>
            <person name="LaButti K."/>
            <person name="Lindquist E.A."/>
            <person name="Lipzen A."/>
            <person name="Lundell T."/>
            <person name="Morin E."/>
            <person name="Murat C."/>
            <person name="Sun H."/>
            <person name="Tunlid A."/>
            <person name="Henrissat B."/>
            <person name="Grigoriev I.V."/>
            <person name="Hibbett D.S."/>
            <person name="Martin F."/>
            <person name="Nordberg H.P."/>
            <person name="Cantor M.N."/>
            <person name="Hua S.X."/>
        </authorList>
    </citation>
    <scope>NUCLEOTIDE SEQUENCE [LARGE SCALE GENOMIC DNA]</scope>
    <source>
        <strain evidence="3">h7</strain>
    </source>
</reference>
<dbReference type="OrthoDB" id="3034442at2759"/>
<name>A0A0C3BVG4_HEBCY</name>
<dbReference type="Gene3D" id="1.20.1280.50">
    <property type="match status" value="1"/>
</dbReference>
<dbReference type="EMBL" id="KN831821">
    <property type="protein sequence ID" value="KIM35396.1"/>
    <property type="molecule type" value="Genomic_DNA"/>
</dbReference>
<dbReference type="InterPro" id="IPR001810">
    <property type="entry name" value="F-box_dom"/>
</dbReference>